<protein>
    <recommendedName>
        <fullName evidence="7">Sulfotransferase domain-containing protein</fullName>
    </recommendedName>
</protein>
<keyword evidence="6" id="KW-0732">Signal</keyword>
<evidence type="ECO:0000259" key="7">
    <source>
        <dbReference type="Pfam" id="PF00685"/>
    </source>
</evidence>
<evidence type="ECO:0000313" key="8">
    <source>
        <dbReference type="EMBL" id="CAF1274623.1"/>
    </source>
</evidence>
<evidence type="ECO:0000256" key="6">
    <source>
        <dbReference type="SAM" id="SignalP"/>
    </source>
</evidence>
<reference evidence="8" key="1">
    <citation type="submission" date="2021-02" db="EMBL/GenBank/DDBJ databases">
        <authorList>
            <person name="Nowell W R."/>
        </authorList>
    </citation>
    <scope>NUCLEOTIDE SEQUENCE</scope>
</reference>
<keyword evidence="2" id="KW-0325">Glycoprotein</keyword>
<keyword evidence="1" id="KW-0808">Transferase</keyword>
<feature type="binding site" evidence="4">
    <location>
        <begin position="239"/>
        <end position="243"/>
    </location>
    <ligand>
        <name>3'-phosphoadenylyl sulfate</name>
        <dbReference type="ChEBI" id="CHEBI:58339"/>
    </ligand>
</feature>
<dbReference type="InterPro" id="IPR000863">
    <property type="entry name" value="Sulfotransferase_dom"/>
</dbReference>
<evidence type="ECO:0000256" key="5">
    <source>
        <dbReference type="PIRSR" id="PIRSR637359-3"/>
    </source>
</evidence>
<evidence type="ECO:0000256" key="4">
    <source>
        <dbReference type="PIRSR" id="PIRSR637359-2"/>
    </source>
</evidence>
<feature type="binding site" evidence="4">
    <location>
        <begin position="39"/>
        <end position="43"/>
    </location>
    <ligand>
        <name>3'-phosphoadenylyl sulfate</name>
        <dbReference type="ChEBI" id="CHEBI:58339"/>
    </ligand>
</feature>
<comment type="caution">
    <text evidence="8">The sequence shown here is derived from an EMBL/GenBank/DDBJ whole genome shotgun (WGS) entry which is preliminary data.</text>
</comment>
<name>A0A815BM19_9BILA</name>
<feature type="chain" id="PRO_5035686187" description="Sulfotransferase domain-containing protein" evidence="6">
    <location>
        <begin position="19"/>
        <end position="277"/>
    </location>
</feature>
<dbReference type="PANTHER" id="PTHR10605:SF72">
    <property type="entry name" value="HEPARAN SULFATE 3-O SULFOTRANSFERASE-B, ISOFORM A"/>
    <property type="match status" value="1"/>
</dbReference>
<feature type="binding site" evidence="4">
    <location>
        <position position="131"/>
    </location>
    <ligand>
        <name>3'-phosphoadenylyl sulfate</name>
        <dbReference type="ChEBI" id="CHEBI:58339"/>
    </ligand>
</feature>
<dbReference type="Pfam" id="PF00685">
    <property type="entry name" value="Sulfotransfer_1"/>
    <property type="match status" value="1"/>
</dbReference>
<dbReference type="InterPro" id="IPR037359">
    <property type="entry name" value="NST/OST"/>
</dbReference>
<dbReference type="EMBL" id="CAJNOG010000505">
    <property type="protein sequence ID" value="CAF1274623.1"/>
    <property type="molecule type" value="Genomic_DNA"/>
</dbReference>
<feature type="binding site" evidence="4">
    <location>
        <position position="123"/>
    </location>
    <ligand>
        <name>3'-phosphoadenylyl sulfate</name>
        <dbReference type="ChEBI" id="CHEBI:58339"/>
    </ligand>
</feature>
<dbReference type="SUPFAM" id="SSF52540">
    <property type="entry name" value="P-loop containing nucleoside triphosphate hydrolases"/>
    <property type="match status" value="1"/>
</dbReference>
<organism evidence="8 10">
    <name type="scientific">Adineta steineri</name>
    <dbReference type="NCBI Taxonomy" id="433720"/>
    <lineage>
        <taxon>Eukaryota</taxon>
        <taxon>Metazoa</taxon>
        <taxon>Spiralia</taxon>
        <taxon>Gnathifera</taxon>
        <taxon>Rotifera</taxon>
        <taxon>Eurotatoria</taxon>
        <taxon>Bdelloidea</taxon>
        <taxon>Adinetida</taxon>
        <taxon>Adinetidae</taxon>
        <taxon>Adineta</taxon>
    </lineage>
</organism>
<feature type="disulfide bond" evidence="5">
    <location>
        <begin position="227"/>
        <end position="234"/>
    </location>
</feature>
<dbReference type="EMBL" id="CAJOAZ010000006">
    <property type="protein sequence ID" value="CAF3483641.1"/>
    <property type="molecule type" value="Genomic_DNA"/>
</dbReference>
<evidence type="ECO:0000256" key="2">
    <source>
        <dbReference type="ARBA" id="ARBA00023180"/>
    </source>
</evidence>
<feature type="domain" description="Sulfotransferase" evidence="7">
    <location>
        <begin position="30"/>
        <end position="223"/>
    </location>
</feature>
<proteinExistence type="predicted"/>
<keyword evidence="5" id="KW-1015">Disulfide bond</keyword>
<dbReference type="Gene3D" id="3.40.50.300">
    <property type="entry name" value="P-loop containing nucleotide triphosphate hydrolases"/>
    <property type="match status" value="1"/>
</dbReference>
<dbReference type="Proteomes" id="UP000663844">
    <property type="component" value="Unassembled WGS sequence"/>
</dbReference>
<sequence>MIFIVTIISILTISSSLSEFISIKDSQNLPQAIIIGVKKCGTRALLKFLSTHSSIAASSTEIHFFDSFNNFQHGLQWYRKQMPITKNNQYITIEKTPYYFIEKYTPLRIAKTLPEVKLIIILRDPIIRAISDYVQIRNRHETYPTFDELISYTNFTQWTPVKIGCYRKYLYRWLKYFPLKQIHFVNGENLIQRPWEELEYVQKFLNISINIQEKDFYFNSNKHGFPCIRQINGCLGSNKGRPHPTILEKTREKLKDFYSKCNAQLKQLAQIDFSWIE</sequence>
<feature type="signal peptide" evidence="6">
    <location>
        <begin position="1"/>
        <end position="18"/>
    </location>
</feature>
<dbReference type="PANTHER" id="PTHR10605">
    <property type="entry name" value="HEPARAN SULFATE SULFOTRANSFERASE"/>
    <property type="match status" value="1"/>
</dbReference>
<evidence type="ECO:0000256" key="1">
    <source>
        <dbReference type="ARBA" id="ARBA00022679"/>
    </source>
</evidence>
<evidence type="ECO:0000256" key="3">
    <source>
        <dbReference type="PIRSR" id="PIRSR637359-1"/>
    </source>
</evidence>
<accession>A0A815BM19</accession>
<evidence type="ECO:0000313" key="10">
    <source>
        <dbReference type="Proteomes" id="UP000663845"/>
    </source>
</evidence>
<feature type="active site" description="For sulfotransferase activity" evidence="3">
    <location>
        <position position="39"/>
    </location>
</feature>
<evidence type="ECO:0000313" key="9">
    <source>
        <dbReference type="EMBL" id="CAF3483641.1"/>
    </source>
</evidence>
<gene>
    <name evidence="8" type="ORF">JYZ213_LOCUS30889</name>
    <name evidence="9" type="ORF">OXD698_LOCUS286</name>
</gene>
<dbReference type="Proteomes" id="UP000663845">
    <property type="component" value="Unassembled WGS sequence"/>
</dbReference>
<dbReference type="GO" id="GO:0008467">
    <property type="term" value="F:[heparan sulfate]-glucosamine 3-sulfotransferase activity"/>
    <property type="evidence" value="ECO:0007669"/>
    <property type="project" value="TreeGrafter"/>
</dbReference>
<dbReference type="InterPro" id="IPR027417">
    <property type="entry name" value="P-loop_NTPase"/>
</dbReference>
<dbReference type="AlphaFoldDB" id="A0A815BM19"/>